<dbReference type="AlphaFoldDB" id="A0A3E0TSX3"/>
<dbReference type="InterPro" id="IPR036513">
    <property type="entry name" value="STAS_dom_sf"/>
</dbReference>
<dbReference type="Gene3D" id="3.40.50.10600">
    <property type="entry name" value="SpoIIaa-like domains"/>
    <property type="match status" value="1"/>
</dbReference>
<accession>A0A3E0TSX3</accession>
<dbReference type="Pfam" id="PF11964">
    <property type="entry name" value="SpoIIAA-like"/>
    <property type="match status" value="1"/>
</dbReference>
<dbReference type="InterPro" id="IPR038396">
    <property type="entry name" value="SpoIIAA-like_sf"/>
</dbReference>
<protein>
    <submittedName>
        <fullName evidence="1">STAS/SEC14 domain-containing protein</fullName>
    </submittedName>
</protein>
<organism evidence="1 2">
    <name type="scientific">Thalassotalea euphylliae</name>
    <dbReference type="NCBI Taxonomy" id="1655234"/>
    <lineage>
        <taxon>Bacteria</taxon>
        <taxon>Pseudomonadati</taxon>
        <taxon>Pseudomonadota</taxon>
        <taxon>Gammaproteobacteria</taxon>
        <taxon>Alteromonadales</taxon>
        <taxon>Colwelliaceae</taxon>
        <taxon>Thalassotalea</taxon>
    </lineage>
</organism>
<name>A0A3E0TSX3_9GAMM</name>
<reference evidence="1 2" key="1">
    <citation type="submission" date="2018-08" db="EMBL/GenBank/DDBJ databases">
        <title>Thalassotalea euphylliae genome.</title>
        <authorList>
            <person name="Summers S."/>
            <person name="Rice S.A."/>
            <person name="Freckelton M.L."/>
            <person name="Nedved B.T."/>
            <person name="Hadfield M.G."/>
        </authorList>
    </citation>
    <scope>NUCLEOTIDE SEQUENCE [LARGE SCALE GENOMIC DNA]</scope>
    <source>
        <strain evidence="1 2">H1</strain>
    </source>
</reference>
<evidence type="ECO:0000313" key="1">
    <source>
        <dbReference type="EMBL" id="REL27447.1"/>
    </source>
</evidence>
<dbReference type="SUPFAM" id="SSF52091">
    <property type="entry name" value="SpoIIaa-like"/>
    <property type="match status" value="1"/>
</dbReference>
<proteinExistence type="predicted"/>
<gene>
    <name evidence="1" type="ORF">DXX93_13330</name>
</gene>
<sequence length="121" mass="13322">MLNVTLQPNYGVVIFELDGQLSVQDFVHAAHKIDPYIGHAGGLKGGLVCVLGWPVWESFAAFSQHLTFIRNHHQHMDKIAIVSDSTSFKLVAPIYGASLQCKIKCFAIDAIESGKDWILAD</sequence>
<dbReference type="InterPro" id="IPR021866">
    <property type="entry name" value="SpoIIAA-like"/>
</dbReference>
<dbReference type="Proteomes" id="UP000256478">
    <property type="component" value="Unassembled WGS sequence"/>
</dbReference>
<dbReference type="EMBL" id="QUOU01000001">
    <property type="protein sequence ID" value="REL27447.1"/>
    <property type="molecule type" value="Genomic_DNA"/>
</dbReference>
<evidence type="ECO:0000313" key="2">
    <source>
        <dbReference type="Proteomes" id="UP000256478"/>
    </source>
</evidence>
<comment type="caution">
    <text evidence="1">The sequence shown here is derived from an EMBL/GenBank/DDBJ whole genome shotgun (WGS) entry which is preliminary data.</text>
</comment>